<gene>
    <name evidence="10" type="primary">fluC</name>
    <name evidence="10" type="synonym">crcB</name>
    <name evidence="11" type="ORF">FC47_GL000760</name>
</gene>
<proteinExistence type="inferred from homology"/>
<dbReference type="GO" id="GO:0005886">
    <property type="term" value="C:plasma membrane"/>
    <property type="evidence" value="ECO:0007669"/>
    <property type="project" value="UniProtKB-SubCell"/>
</dbReference>
<dbReference type="InterPro" id="IPR003691">
    <property type="entry name" value="FluC"/>
</dbReference>
<feature type="binding site" evidence="10">
    <location>
        <position position="73"/>
    </location>
    <ligand>
        <name>Na(+)</name>
        <dbReference type="ChEBI" id="CHEBI:29101"/>
        <note>structural</note>
    </ligand>
</feature>
<evidence type="ECO:0000256" key="2">
    <source>
        <dbReference type="ARBA" id="ARBA00022475"/>
    </source>
</evidence>
<evidence type="ECO:0000256" key="8">
    <source>
        <dbReference type="ARBA" id="ARBA00035585"/>
    </source>
</evidence>
<organism evidence="11 12">
    <name type="scientific">Limosilactobacillus mucosae DSM 13345</name>
    <dbReference type="NCBI Taxonomy" id="1423771"/>
    <lineage>
        <taxon>Bacteria</taxon>
        <taxon>Bacillati</taxon>
        <taxon>Bacillota</taxon>
        <taxon>Bacilli</taxon>
        <taxon>Lactobacillales</taxon>
        <taxon>Lactobacillaceae</taxon>
        <taxon>Limosilactobacillus</taxon>
    </lineage>
</organism>
<keyword evidence="5 10" id="KW-0472">Membrane</keyword>
<protein>
    <recommendedName>
        <fullName evidence="10">Fluoride-specific ion channel FluC</fullName>
    </recommendedName>
</protein>
<dbReference type="Pfam" id="PF02537">
    <property type="entry name" value="CRCB"/>
    <property type="match status" value="1"/>
</dbReference>
<feature type="binding site" evidence="10">
    <location>
        <position position="70"/>
    </location>
    <ligand>
        <name>Na(+)</name>
        <dbReference type="ChEBI" id="CHEBI:29101"/>
        <note>structural</note>
    </ligand>
</feature>
<evidence type="ECO:0000313" key="11">
    <source>
        <dbReference type="EMBL" id="KRL24674.1"/>
    </source>
</evidence>
<dbReference type="PATRIC" id="fig|1423771.3.peg.766"/>
<keyword evidence="10" id="KW-0406">Ion transport</keyword>
<evidence type="ECO:0000313" key="12">
    <source>
        <dbReference type="Proteomes" id="UP000050901"/>
    </source>
</evidence>
<evidence type="ECO:0000256" key="3">
    <source>
        <dbReference type="ARBA" id="ARBA00022692"/>
    </source>
</evidence>
<keyword evidence="10" id="KW-0813">Transport</keyword>
<dbReference type="HAMAP" id="MF_00454">
    <property type="entry name" value="FluC"/>
    <property type="match status" value="1"/>
</dbReference>
<evidence type="ECO:0000256" key="9">
    <source>
        <dbReference type="ARBA" id="ARBA00049940"/>
    </source>
</evidence>
<evidence type="ECO:0000256" key="6">
    <source>
        <dbReference type="ARBA" id="ARBA00023303"/>
    </source>
</evidence>
<keyword evidence="10" id="KW-0479">Metal-binding</keyword>
<dbReference type="EMBL" id="AZEQ01000017">
    <property type="protein sequence ID" value="KRL24674.1"/>
    <property type="molecule type" value="Genomic_DNA"/>
</dbReference>
<sequence>MTKNLLSVMLFAFVGGCLRAGCGQLWGGFWGTILVNLAGSFLLAFLTYHAVLKEQLTGWLNLGICTGLVGSFTTFGTFSLQSVKLLQQSFLAGAGFLVINLLGGFLMALGGFKLALRLNQERNND</sequence>
<keyword evidence="10" id="KW-0915">Sodium</keyword>
<dbReference type="PROSITE" id="PS51257">
    <property type="entry name" value="PROKAR_LIPOPROTEIN"/>
    <property type="match status" value="1"/>
</dbReference>
<feature type="transmembrane region" description="Helical" evidence="10">
    <location>
        <begin position="90"/>
        <end position="112"/>
    </location>
</feature>
<dbReference type="Proteomes" id="UP000050901">
    <property type="component" value="Unassembled WGS sequence"/>
</dbReference>
<keyword evidence="3 10" id="KW-0812">Transmembrane</keyword>
<keyword evidence="2 10" id="KW-1003">Cell membrane</keyword>
<evidence type="ECO:0000256" key="1">
    <source>
        <dbReference type="ARBA" id="ARBA00004651"/>
    </source>
</evidence>
<comment type="catalytic activity">
    <reaction evidence="8">
        <text>fluoride(in) = fluoride(out)</text>
        <dbReference type="Rhea" id="RHEA:76159"/>
        <dbReference type="ChEBI" id="CHEBI:17051"/>
    </reaction>
    <physiologicalReaction direction="left-to-right" evidence="8">
        <dbReference type="Rhea" id="RHEA:76160"/>
    </physiologicalReaction>
</comment>
<comment type="caution">
    <text evidence="11">The sequence shown here is derived from an EMBL/GenBank/DDBJ whole genome shotgun (WGS) entry which is preliminary data.</text>
</comment>
<evidence type="ECO:0000256" key="4">
    <source>
        <dbReference type="ARBA" id="ARBA00022989"/>
    </source>
</evidence>
<keyword evidence="6 10" id="KW-0407">Ion channel</keyword>
<feature type="transmembrane region" description="Helical" evidence="10">
    <location>
        <begin position="59"/>
        <end position="78"/>
    </location>
</feature>
<reference evidence="11 12" key="1">
    <citation type="journal article" date="2015" name="Genome Announc.">
        <title>Expanding the biotechnology potential of lactobacilli through comparative genomics of 213 strains and associated genera.</title>
        <authorList>
            <person name="Sun Z."/>
            <person name="Harris H.M."/>
            <person name="McCann A."/>
            <person name="Guo C."/>
            <person name="Argimon S."/>
            <person name="Zhang W."/>
            <person name="Yang X."/>
            <person name="Jeffery I.B."/>
            <person name="Cooney J.C."/>
            <person name="Kagawa T.F."/>
            <person name="Liu W."/>
            <person name="Song Y."/>
            <person name="Salvetti E."/>
            <person name="Wrobel A."/>
            <person name="Rasinkangas P."/>
            <person name="Parkhill J."/>
            <person name="Rea M.C."/>
            <person name="O'Sullivan O."/>
            <person name="Ritari J."/>
            <person name="Douillard F.P."/>
            <person name="Paul Ross R."/>
            <person name="Yang R."/>
            <person name="Briner A.E."/>
            <person name="Felis G.E."/>
            <person name="de Vos W.M."/>
            <person name="Barrangou R."/>
            <person name="Klaenhammer T.R."/>
            <person name="Caufield P.W."/>
            <person name="Cui Y."/>
            <person name="Zhang H."/>
            <person name="O'Toole P.W."/>
        </authorList>
    </citation>
    <scope>NUCLEOTIDE SEQUENCE [LARGE SCALE GENOMIC DNA]</scope>
    <source>
        <strain evidence="11 12">DSM 13345</strain>
    </source>
</reference>
<dbReference type="GO" id="GO:0062054">
    <property type="term" value="F:fluoride channel activity"/>
    <property type="evidence" value="ECO:0007669"/>
    <property type="project" value="UniProtKB-UniRule"/>
</dbReference>
<keyword evidence="4 10" id="KW-1133">Transmembrane helix</keyword>
<name>A0A0R1P4J3_LIMMU</name>
<evidence type="ECO:0000256" key="10">
    <source>
        <dbReference type="HAMAP-Rule" id="MF_00454"/>
    </source>
</evidence>
<comment type="activity regulation">
    <text evidence="10">Na(+) is not transported, but it plays an essential structural role and its presence is essential for fluoride channel function.</text>
</comment>
<dbReference type="RefSeq" id="WP_056968577.1">
    <property type="nucleotide sequence ID" value="NZ_AZEQ01000017.1"/>
</dbReference>
<dbReference type="GO" id="GO:0046872">
    <property type="term" value="F:metal ion binding"/>
    <property type="evidence" value="ECO:0007669"/>
    <property type="project" value="UniProtKB-KW"/>
</dbReference>
<feature type="transmembrane region" description="Helical" evidence="10">
    <location>
        <begin position="29"/>
        <end position="52"/>
    </location>
</feature>
<comment type="function">
    <text evidence="9 10">Fluoride-specific ion channel. Important for reducing fluoride concentration in the cell, thus reducing its toxicity.</text>
</comment>
<comment type="subcellular location">
    <subcellularLocation>
        <location evidence="1 10">Cell membrane</location>
        <topology evidence="1 10">Multi-pass membrane protein</topology>
    </subcellularLocation>
</comment>
<comment type="similarity">
    <text evidence="7 10">Belongs to the fluoride channel Fluc/FEX (TC 1.A.43) family.</text>
</comment>
<evidence type="ECO:0000256" key="5">
    <source>
        <dbReference type="ARBA" id="ARBA00023136"/>
    </source>
</evidence>
<evidence type="ECO:0000256" key="7">
    <source>
        <dbReference type="ARBA" id="ARBA00035120"/>
    </source>
</evidence>
<dbReference type="GO" id="GO:0140114">
    <property type="term" value="P:cellular detoxification of fluoride"/>
    <property type="evidence" value="ECO:0007669"/>
    <property type="project" value="UniProtKB-UniRule"/>
</dbReference>
<dbReference type="AlphaFoldDB" id="A0A0R1P4J3"/>
<accession>A0A0R1P4J3</accession>